<dbReference type="RefSeq" id="WP_345635893.1">
    <property type="nucleotide sequence ID" value="NZ_BAABJQ010000025.1"/>
</dbReference>
<gene>
    <name evidence="2" type="ORF">GCM10023322_63670</name>
</gene>
<keyword evidence="1" id="KW-1133">Transmembrane helix</keyword>
<feature type="transmembrane region" description="Helical" evidence="1">
    <location>
        <begin position="85"/>
        <end position="104"/>
    </location>
</feature>
<feature type="transmembrane region" description="Helical" evidence="1">
    <location>
        <begin position="343"/>
        <end position="363"/>
    </location>
</feature>
<keyword evidence="3" id="KW-1185">Reference proteome</keyword>
<keyword evidence="1" id="KW-0812">Transmembrane</keyword>
<accession>A0ABP9SHI5</accession>
<feature type="transmembrane region" description="Helical" evidence="1">
    <location>
        <begin position="464"/>
        <end position="488"/>
    </location>
</feature>
<feature type="transmembrane region" description="Helical" evidence="1">
    <location>
        <begin position="239"/>
        <end position="260"/>
    </location>
</feature>
<feature type="transmembrane region" description="Helical" evidence="1">
    <location>
        <begin position="398"/>
        <end position="420"/>
    </location>
</feature>
<organism evidence="2 3">
    <name type="scientific">Rugosimonospora acidiphila</name>
    <dbReference type="NCBI Taxonomy" id="556531"/>
    <lineage>
        <taxon>Bacteria</taxon>
        <taxon>Bacillati</taxon>
        <taxon>Actinomycetota</taxon>
        <taxon>Actinomycetes</taxon>
        <taxon>Micromonosporales</taxon>
        <taxon>Micromonosporaceae</taxon>
        <taxon>Rugosimonospora</taxon>
    </lineage>
</organism>
<dbReference type="Proteomes" id="UP001501570">
    <property type="component" value="Unassembled WGS sequence"/>
</dbReference>
<feature type="transmembrane region" description="Helical" evidence="1">
    <location>
        <begin position="298"/>
        <end position="323"/>
    </location>
</feature>
<feature type="transmembrane region" description="Helical" evidence="1">
    <location>
        <begin position="164"/>
        <end position="183"/>
    </location>
</feature>
<reference evidence="3" key="1">
    <citation type="journal article" date="2019" name="Int. J. Syst. Evol. Microbiol.">
        <title>The Global Catalogue of Microorganisms (GCM) 10K type strain sequencing project: providing services to taxonomists for standard genome sequencing and annotation.</title>
        <authorList>
            <consortium name="The Broad Institute Genomics Platform"/>
            <consortium name="The Broad Institute Genome Sequencing Center for Infectious Disease"/>
            <person name="Wu L."/>
            <person name="Ma J."/>
        </authorList>
    </citation>
    <scope>NUCLEOTIDE SEQUENCE [LARGE SCALE GENOMIC DNA]</scope>
    <source>
        <strain evidence="3">JCM 18304</strain>
    </source>
</reference>
<feature type="transmembrane region" description="Helical" evidence="1">
    <location>
        <begin position="432"/>
        <end position="457"/>
    </location>
</feature>
<protein>
    <submittedName>
        <fullName evidence="2">Exporter of polyketide antibiotics</fullName>
    </submittedName>
</protein>
<name>A0ABP9SHI5_9ACTN</name>
<feature type="transmembrane region" description="Helical" evidence="1">
    <location>
        <begin position="124"/>
        <end position="152"/>
    </location>
</feature>
<evidence type="ECO:0000313" key="2">
    <source>
        <dbReference type="EMBL" id="GAA5195907.1"/>
    </source>
</evidence>
<keyword evidence="1" id="KW-0472">Membrane</keyword>
<proteinExistence type="predicted"/>
<comment type="caution">
    <text evidence="2">The sequence shown here is derived from an EMBL/GenBank/DDBJ whole genome shotgun (WGS) entry which is preliminary data.</text>
</comment>
<feature type="transmembrane region" description="Helical" evidence="1">
    <location>
        <begin position="508"/>
        <end position="527"/>
    </location>
</feature>
<evidence type="ECO:0000256" key="1">
    <source>
        <dbReference type="SAM" id="Phobius"/>
    </source>
</evidence>
<evidence type="ECO:0000313" key="3">
    <source>
        <dbReference type="Proteomes" id="UP001501570"/>
    </source>
</evidence>
<dbReference type="EMBL" id="BAABJQ010000025">
    <property type="protein sequence ID" value="GAA5195907.1"/>
    <property type="molecule type" value="Genomic_DNA"/>
</dbReference>
<feature type="transmembrane region" description="Helical" evidence="1">
    <location>
        <begin position="20"/>
        <end position="41"/>
    </location>
</feature>
<sequence>MSALAGTGTLTRLALRRDRLMIPAWVAVLAVVMVGSASSAVSLYPDAESLRKLAAGLAGDSSVLAIYGPATALDTIGGITMWKPGGLVFVLVGLMSLLIVVRHSRAEEESGRLELVGAGAVGRYAPLTAALLTALVADLVLGALIALGMIAIGTPATGSISAGLCFSACGLVFAGIAALTAQLSEGARAANGLAGAALGASYLLRAAGDSAGANGPSWLSWLSPIGWCQQVRSYADERWWVLALPVAFALLVLGVGYALAARRNLGAGMFAAGTGPATASARLRTPIALAWRLQRGALLAWTVVFAVVGVVVGSIANGINGLLSDNADITDVLSRLGGKGDAINAYLSVVLGVLGLVAAVYAVQATLRLRAEETGLRAEPLLATRVSRIAWATSHATFAVVGSAFLLAVAGLLAGLTYGAEVGDVGGQLPRLLGATLVQVPAVWVLAGISLAMFGLVPRLAAGAWAAFGLCVLLGEFGPLLRLSHWAVDVSPFTHLPRSLGVAPAAGPLIWLLVIAALPGVDGLAGLRRRDIG</sequence>